<dbReference type="EMBL" id="AOIJ01000031">
    <property type="protein sequence ID" value="ELY83442.1"/>
    <property type="molecule type" value="Genomic_DNA"/>
</dbReference>
<name>L9ZCX1_9EURY</name>
<keyword evidence="2" id="KW-1185">Reference proteome</keyword>
<reference evidence="1 2" key="1">
    <citation type="journal article" date="2014" name="PLoS Genet.">
        <title>Phylogenetically driven sequencing of extremely halophilic archaea reveals strategies for static and dynamic osmo-response.</title>
        <authorList>
            <person name="Becker E.A."/>
            <person name="Seitzer P.M."/>
            <person name="Tritt A."/>
            <person name="Larsen D."/>
            <person name="Krusor M."/>
            <person name="Yao A.I."/>
            <person name="Wu D."/>
            <person name="Madern D."/>
            <person name="Eisen J.A."/>
            <person name="Darling A.E."/>
            <person name="Facciotti M.T."/>
        </authorList>
    </citation>
    <scope>NUCLEOTIDE SEQUENCE [LARGE SCALE GENOMIC DNA]</scope>
    <source>
        <strain evidence="1 2">JCM 14663</strain>
    </source>
</reference>
<evidence type="ECO:0000313" key="1">
    <source>
        <dbReference type="EMBL" id="ELY83442.1"/>
    </source>
</evidence>
<protein>
    <submittedName>
        <fullName evidence="1">Uncharacterized protein</fullName>
    </submittedName>
</protein>
<gene>
    <name evidence="1" type="ORF">C486_02233</name>
</gene>
<sequence>MAEFDAESREGCKRVDDEPTAVAGVVISLIRTWPYLDSTIDTDQATDSLVFPPSEYRIRQLV</sequence>
<organism evidence="1 2">
    <name type="scientific">Natrinema gari JCM 14663</name>
    <dbReference type="NCBI Taxonomy" id="1230459"/>
    <lineage>
        <taxon>Archaea</taxon>
        <taxon>Methanobacteriati</taxon>
        <taxon>Methanobacteriota</taxon>
        <taxon>Stenosarchaea group</taxon>
        <taxon>Halobacteria</taxon>
        <taxon>Halobacteriales</taxon>
        <taxon>Natrialbaceae</taxon>
        <taxon>Natrinema</taxon>
    </lineage>
</organism>
<dbReference type="AlphaFoldDB" id="L9ZCX1"/>
<dbReference type="Proteomes" id="UP000011592">
    <property type="component" value="Unassembled WGS sequence"/>
</dbReference>
<evidence type="ECO:0000313" key="2">
    <source>
        <dbReference type="Proteomes" id="UP000011592"/>
    </source>
</evidence>
<proteinExistence type="predicted"/>
<accession>L9ZCX1</accession>
<comment type="caution">
    <text evidence="1">The sequence shown here is derived from an EMBL/GenBank/DDBJ whole genome shotgun (WGS) entry which is preliminary data.</text>
</comment>